<dbReference type="OrthoDB" id="3831186at2"/>
<feature type="domain" description="HTH cro/C1-type" evidence="4">
    <location>
        <begin position="6"/>
        <end position="41"/>
    </location>
</feature>
<dbReference type="PROSITE" id="PS50943">
    <property type="entry name" value="HTH_CROC1"/>
    <property type="match status" value="1"/>
</dbReference>
<keyword evidence="6" id="KW-1185">Reference proteome</keyword>
<evidence type="ECO:0000256" key="2">
    <source>
        <dbReference type="ARBA" id="ARBA00023125"/>
    </source>
</evidence>
<dbReference type="RefSeq" id="WP_066332468.1">
    <property type="nucleotide sequence ID" value="NZ_CP017688.1"/>
</dbReference>
<dbReference type="STRING" id="1763534.GCA_001831475_02705"/>
<dbReference type="SUPFAM" id="SSF47413">
    <property type="entry name" value="lambda repressor-like DNA-binding domains"/>
    <property type="match status" value="1"/>
</dbReference>
<dbReference type="InterPro" id="IPR036286">
    <property type="entry name" value="LexA/Signal_pep-like_sf"/>
</dbReference>
<accession>A0A1B9E7T3</accession>
<keyword evidence="3" id="KW-0804">Transcription</keyword>
<dbReference type="PANTHER" id="PTHR40661:SF1">
    <property type="entry name" value="HTH CRO_C1-TYPE DOMAIN-CONTAINING PROTEIN"/>
    <property type="match status" value="1"/>
</dbReference>
<dbReference type="GO" id="GO:0003677">
    <property type="term" value="F:DNA binding"/>
    <property type="evidence" value="ECO:0007669"/>
    <property type="project" value="UniProtKB-KW"/>
</dbReference>
<organism evidence="5 6">
    <name type="scientific">Flavobacterium crassostreae</name>
    <dbReference type="NCBI Taxonomy" id="1763534"/>
    <lineage>
        <taxon>Bacteria</taxon>
        <taxon>Pseudomonadati</taxon>
        <taxon>Bacteroidota</taxon>
        <taxon>Flavobacteriia</taxon>
        <taxon>Flavobacteriales</taxon>
        <taxon>Flavobacteriaceae</taxon>
        <taxon>Flavobacterium</taxon>
    </lineage>
</organism>
<keyword evidence="2" id="KW-0238">DNA-binding</keyword>
<dbReference type="SUPFAM" id="SSF51306">
    <property type="entry name" value="LexA/Signal peptidase"/>
    <property type="match status" value="1"/>
</dbReference>
<reference evidence="5 6" key="1">
    <citation type="submission" date="2016-03" db="EMBL/GenBank/DDBJ databases">
        <authorList>
            <person name="Ploux O."/>
        </authorList>
    </citation>
    <scope>NUCLEOTIDE SEQUENCE [LARGE SCALE GENOMIC DNA]</scope>
    <source>
        <strain evidence="5 6">LPB0076</strain>
    </source>
</reference>
<dbReference type="CDD" id="cd06462">
    <property type="entry name" value="Peptidase_S24_S26"/>
    <property type="match status" value="1"/>
</dbReference>
<dbReference type="AlphaFoldDB" id="A0A1B9E7T3"/>
<dbReference type="Pfam" id="PF00717">
    <property type="entry name" value="Peptidase_S24"/>
    <property type="match status" value="1"/>
</dbReference>
<dbReference type="InterPro" id="IPR015927">
    <property type="entry name" value="Peptidase_S24_S26A/B/C"/>
</dbReference>
<evidence type="ECO:0000256" key="3">
    <source>
        <dbReference type="ARBA" id="ARBA00023163"/>
    </source>
</evidence>
<dbReference type="InterPro" id="IPR010982">
    <property type="entry name" value="Lambda_DNA-bd_dom_sf"/>
</dbReference>
<evidence type="ECO:0000256" key="1">
    <source>
        <dbReference type="ARBA" id="ARBA00023015"/>
    </source>
</evidence>
<protein>
    <recommendedName>
        <fullName evidence="4">HTH cro/C1-type domain-containing protein</fullName>
    </recommendedName>
</protein>
<dbReference type="Proteomes" id="UP000093510">
    <property type="component" value="Unassembled WGS sequence"/>
</dbReference>
<dbReference type="SMART" id="SM00530">
    <property type="entry name" value="HTH_XRE"/>
    <property type="match status" value="1"/>
</dbReference>
<evidence type="ECO:0000259" key="4">
    <source>
        <dbReference type="PROSITE" id="PS50943"/>
    </source>
</evidence>
<evidence type="ECO:0000313" key="5">
    <source>
        <dbReference type="EMBL" id="OCB78005.1"/>
    </source>
</evidence>
<proteinExistence type="predicted"/>
<keyword evidence="1" id="KW-0805">Transcription regulation</keyword>
<comment type="caution">
    <text evidence="5">The sequence shown here is derived from an EMBL/GenBank/DDBJ whole genome shotgun (WGS) entry which is preliminary data.</text>
</comment>
<sequence length="214" mass="24330">MKGIEIRNKRKELGLTQKDLAIKLGVSHNTISNWEKGEVIPLSKENLLNNFVNNNIVNFATNEDQKKITLQEQLEHIEKGVPYYDVDFTAGFLPIDHSNKSLPDSYISHPFFKGCDYVVRASGQSMAKLICHGDAIGLVKINNWQDFFPFGEIYAIVTTDNFRMIKIITKGETDDCYTLISKPTDSKKEEFPPQQLKKSTILSLFKVQASSHLF</sequence>
<dbReference type="PANTHER" id="PTHR40661">
    <property type="match status" value="1"/>
</dbReference>
<dbReference type="Gene3D" id="1.10.260.40">
    <property type="entry name" value="lambda repressor-like DNA-binding domains"/>
    <property type="match status" value="1"/>
</dbReference>
<dbReference type="CDD" id="cd00093">
    <property type="entry name" value="HTH_XRE"/>
    <property type="match status" value="1"/>
</dbReference>
<dbReference type="EMBL" id="LVEP01000013">
    <property type="protein sequence ID" value="OCB78005.1"/>
    <property type="molecule type" value="Genomic_DNA"/>
</dbReference>
<gene>
    <name evidence="5" type="ORF">LPBF_03385</name>
</gene>
<dbReference type="Gene3D" id="2.10.109.10">
    <property type="entry name" value="Umud Fragment, subunit A"/>
    <property type="match status" value="1"/>
</dbReference>
<evidence type="ECO:0000313" key="6">
    <source>
        <dbReference type="Proteomes" id="UP000093510"/>
    </source>
</evidence>
<dbReference type="InterPro" id="IPR001387">
    <property type="entry name" value="Cro/C1-type_HTH"/>
</dbReference>
<dbReference type="Pfam" id="PF01381">
    <property type="entry name" value="HTH_3"/>
    <property type="match status" value="1"/>
</dbReference>
<name>A0A1B9E7T3_9FLAO</name>